<dbReference type="RefSeq" id="WP_245898759.1">
    <property type="nucleotide sequence ID" value="NZ_PYAW01000003.1"/>
</dbReference>
<feature type="transmembrane region" description="Helical" evidence="12">
    <location>
        <begin position="66"/>
        <end position="89"/>
    </location>
</feature>
<keyword evidence="10" id="KW-0830">Ubiquinone</keyword>
<dbReference type="EMBL" id="PYAW01000003">
    <property type="protein sequence ID" value="PSL46135.1"/>
    <property type="molecule type" value="Genomic_DNA"/>
</dbReference>
<organism evidence="15 16">
    <name type="scientific">Chitinophaga niastensis</name>
    <dbReference type="NCBI Taxonomy" id="536980"/>
    <lineage>
        <taxon>Bacteria</taxon>
        <taxon>Pseudomonadati</taxon>
        <taxon>Bacteroidota</taxon>
        <taxon>Chitinophagia</taxon>
        <taxon>Chitinophagales</taxon>
        <taxon>Chitinophagaceae</taxon>
        <taxon>Chitinophaga</taxon>
    </lineage>
</organism>
<proteinExistence type="inferred from homology"/>
<comment type="catalytic activity">
    <reaction evidence="12 13">
        <text>a quinone + NADH + 5 H(+)(in) = a quinol + NAD(+) + 4 H(+)(out)</text>
        <dbReference type="Rhea" id="RHEA:57888"/>
        <dbReference type="ChEBI" id="CHEBI:15378"/>
        <dbReference type="ChEBI" id="CHEBI:24646"/>
        <dbReference type="ChEBI" id="CHEBI:57540"/>
        <dbReference type="ChEBI" id="CHEBI:57945"/>
        <dbReference type="ChEBI" id="CHEBI:132124"/>
    </reaction>
</comment>
<keyword evidence="7 12" id="KW-1278">Translocase</keyword>
<protein>
    <recommendedName>
        <fullName evidence="12">NADH-quinone oxidoreductase subunit A</fullName>
        <ecNumber evidence="12">7.1.1.-</ecNumber>
    </recommendedName>
    <alternativeName>
        <fullName evidence="12">NADH dehydrogenase I subunit A</fullName>
    </alternativeName>
    <alternativeName>
        <fullName evidence="12">NDH-1 subunit A</fullName>
    </alternativeName>
    <alternativeName>
        <fullName evidence="12">NUO1</fullName>
    </alternativeName>
</protein>
<dbReference type="GO" id="GO:0048038">
    <property type="term" value="F:quinone binding"/>
    <property type="evidence" value="ECO:0007669"/>
    <property type="project" value="UniProtKB-KW"/>
</dbReference>
<dbReference type="PANTHER" id="PTHR11058">
    <property type="entry name" value="NADH-UBIQUINONE OXIDOREDUCTASE CHAIN 3"/>
    <property type="match status" value="1"/>
</dbReference>
<dbReference type="Pfam" id="PF00507">
    <property type="entry name" value="Oxidored_q4"/>
    <property type="match status" value="1"/>
</dbReference>
<keyword evidence="3 12" id="KW-0813">Transport</keyword>
<evidence type="ECO:0000256" key="1">
    <source>
        <dbReference type="ARBA" id="ARBA00004141"/>
    </source>
</evidence>
<dbReference type="InterPro" id="IPR023043">
    <property type="entry name" value="NAD(P)H_OxRDtase_bac/plastid"/>
</dbReference>
<evidence type="ECO:0000256" key="2">
    <source>
        <dbReference type="ARBA" id="ARBA00008472"/>
    </source>
</evidence>
<dbReference type="InterPro" id="IPR000440">
    <property type="entry name" value="NADH_UbQ/plastoQ_OxRdtase_su3"/>
</dbReference>
<dbReference type="Proteomes" id="UP000240971">
    <property type="component" value="Unassembled WGS sequence"/>
</dbReference>
<evidence type="ECO:0000256" key="11">
    <source>
        <dbReference type="ARBA" id="ARBA00023136"/>
    </source>
</evidence>
<evidence type="ECO:0000256" key="4">
    <source>
        <dbReference type="ARBA" id="ARBA00022475"/>
    </source>
</evidence>
<feature type="transmembrane region" description="Helical" evidence="12">
    <location>
        <begin position="95"/>
        <end position="114"/>
    </location>
</feature>
<accession>A0A2P8HIV5</accession>
<evidence type="ECO:0000256" key="13">
    <source>
        <dbReference type="RuleBase" id="RU003639"/>
    </source>
</evidence>
<feature type="compositionally biased region" description="Polar residues" evidence="14">
    <location>
        <begin position="152"/>
        <end position="161"/>
    </location>
</feature>
<comment type="subcellular location">
    <subcellularLocation>
        <location evidence="12 13">Cell membrane</location>
        <topology evidence="12 13">Multi-pass membrane protein</topology>
    </subcellularLocation>
    <subcellularLocation>
        <location evidence="1">Membrane</location>
        <topology evidence="1">Multi-pass membrane protein</topology>
    </subcellularLocation>
</comment>
<comment type="subunit">
    <text evidence="12">NDH-1 is composed of 14 different subunits. Subunits NuoA, H, J, K, L, M, N constitute the membrane sector of the complex.</text>
</comment>
<comment type="function">
    <text evidence="12">NDH-1 shuttles electrons from NADH, via FMN and iron-sulfur (Fe-S) centers, to quinones in the respiratory chain. The immediate electron acceptor for the enzyme in this species is believed to be a menaquinone. Couples the redox reaction to proton translocation (for every two electrons transferred, four hydrogen ions are translocated across the cytoplasmic membrane), and thus conserves the redox energy in a proton gradient.</text>
</comment>
<evidence type="ECO:0000313" key="15">
    <source>
        <dbReference type="EMBL" id="PSL46135.1"/>
    </source>
</evidence>
<feature type="transmembrane region" description="Helical" evidence="12">
    <location>
        <begin position="14"/>
        <end position="35"/>
    </location>
</feature>
<dbReference type="GO" id="GO:0050136">
    <property type="term" value="F:NADH dehydrogenase (quinone) (non-electrogenic) activity"/>
    <property type="evidence" value="ECO:0007669"/>
    <property type="project" value="UniProtKB-UniRule"/>
</dbReference>
<evidence type="ECO:0000256" key="3">
    <source>
        <dbReference type="ARBA" id="ARBA00022448"/>
    </source>
</evidence>
<dbReference type="GO" id="GO:0005886">
    <property type="term" value="C:plasma membrane"/>
    <property type="evidence" value="ECO:0007669"/>
    <property type="project" value="UniProtKB-SubCell"/>
</dbReference>
<keyword evidence="4 12" id="KW-1003">Cell membrane</keyword>
<keyword evidence="5 12" id="KW-0812">Transmembrane</keyword>
<evidence type="ECO:0000256" key="9">
    <source>
        <dbReference type="ARBA" id="ARBA00023027"/>
    </source>
</evidence>
<comment type="caution">
    <text evidence="15">The sequence shown here is derived from an EMBL/GenBank/DDBJ whole genome shotgun (WGS) entry which is preliminary data.</text>
</comment>
<evidence type="ECO:0000256" key="5">
    <source>
        <dbReference type="ARBA" id="ARBA00022692"/>
    </source>
</evidence>
<dbReference type="PANTHER" id="PTHR11058:SF21">
    <property type="entry name" value="NADH-QUINONE OXIDOREDUCTASE SUBUNIT A"/>
    <property type="match status" value="1"/>
</dbReference>
<sequence>MKIAIAENTPIWPFLAYGAIVVILVSIILGLSYVLGQRHKDRATGEAYESGIISTGSARLRFPSQFYLVAMLFVIFDIETVLIISWAIAYKEVGWAGFLGVSIFIFILLAVLVYEWRNGALDFGPDGKKILRAYKKMRKHQKATHPHDYTDNKTQTQQAVM</sequence>
<evidence type="ECO:0000256" key="12">
    <source>
        <dbReference type="HAMAP-Rule" id="MF_01394"/>
    </source>
</evidence>
<dbReference type="HAMAP" id="MF_01394">
    <property type="entry name" value="NDH1_NuoA"/>
    <property type="match status" value="1"/>
</dbReference>
<evidence type="ECO:0000256" key="7">
    <source>
        <dbReference type="ARBA" id="ARBA00022967"/>
    </source>
</evidence>
<dbReference type="InterPro" id="IPR038430">
    <property type="entry name" value="NDAH_ubi_oxred_su3_sf"/>
</dbReference>
<keyword evidence="9 12" id="KW-0520">NAD</keyword>
<evidence type="ECO:0000313" key="16">
    <source>
        <dbReference type="Proteomes" id="UP000240971"/>
    </source>
</evidence>
<dbReference type="GO" id="GO:0008137">
    <property type="term" value="F:NADH dehydrogenase (ubiquinone) activity"/>
    <property type="evidence" value="ECO:0007669"/>
    <property type="project" value="InterPro"/>
</dbReference>
<evidence type="ECO:0000256" key="6">
    <source>
        <dbReference type="ARBA" id="ARBA00022719"/>
    </source>
</evidence>
<evidence type="ECO:0000256" key="8">
    <source>
        <dbReference type="ARBA" id="ARBA00022989"/>
    </source>
</evidence>
<dbReference type="GO" id="GO:0030964">
    <property type="term" value="C:NADH dehydrogenase complex"/>
    <property type="evidence" value="ECO:0007669"/>
    <property type="project" value="TreeGrafter"/>
</dbReference>
<comment type="similarity">
    <text evidence="2 12 13">Belongs to the complex I subunit 3 family.</text>
</comment>
<evidence type="ECO:0000256" key="14">
    <source>
        <dbReference type="SAM" id="MobiDB-lite"/>
    </source>
</evidence>
<dbReference type="EC" id="7.1.1.-" evidence="12"/>
<keyword evidence="6 12" id="KW-0874">Quinone</keyword>
<name>A0A2P8HIV5_CHINA</name>
<dbReference type="AlphaFoldDB" id="A0A2P8HIV5"/>
<keyword evidence="16" id="KW-1185">Reference proteome</keyword>
<keyword evidence="11 12" id="KW-0472">Membrane</keyword>
<gene>
    <name evidence="12" type="primary">nuoA</name>
    <name evidence="15" type="ORF">CLV51_103111</name>
</gene>
<dbReference type="Gene3D" id="1.20.58.1610">
    <property type="entry name" value="NADH:ubiquinone/plastoquinone oxidoreductase, chain 3"/>
    <property type="match status" value="1"/>
</dbReference>
<evidence type="ECO:0000256" key="10">
    <source>
        <dbReference type="ARBA" id="ARBA00023075"/>
    </source>
</evidence>
<feature type="region of interest" description="Disordered" evidence="14">
    <location>
        <begin position="139"/>
        <end position="161"/>
    </location>
</feature>
<reference evidence="15 16" key="1">
    <citation type="submission" date="2018-03" db="EMBL/GenBank/DDBJ databases">
        <title>Genomic Encyclopedia of Archaeal and Bacterial Type Strains, Phase II (KMG-II): from individual species to whole genera.</title>
        <authorList>
            <person name="Goeker M."/>
        </authorList>
    </citation>
    <scope>NUCLEOTIDE SEQUENCE [LARGE SCALE GENOMIC DNA]</scope>
    <source>
        <strain evidence="15 16">DSM 24859</strain>
    </source>
</reference>
<keyword evidence="8 12" id="KW-1133">Transmembrane helix</keyword>